<dbReference type="Pfam" id="PF00107">
    <property type="entry name" value="ADH_zinc_N"/>
    <property type="match status" value="1"/>
</dbReference>
<dbReference type="Gene3D" id="3.90.180.10">
    <property type="entry name" value="Medium-chain alcohol dehydrogenases, catalytic domain"/>
    <property type="match status" value="1"/>
</dbReference>
<dbReference type="EC" id="1.1.1.2" evidence="5"/>
<reference evidence="9 10" key="1">
    <citation type="submission" date="2018-07" db="EMBL/GenBank/DDBJ databases">
        <title>Desertimonas flava gen. nov. sp. nov.</title>
        <authorList>
            <person name="Liu S."/>
        </authorList>
    </citation>
    <scope>NUCLEOTIDE SEQUENCE [LARGE SCALE GENOMIC DNA]</scope>
    <source>
        <strain evidence="9 10">16Sb5-5</strain>
    </source>
</reference>
<evidence type="ECO:0000313" key="10">
    <source>
        <dbReference type="Proteomes" id="UP000252770"/>
    </source>
</evidence>
<evidence type="ECO:0000256" key="6">
    <source>
        <dbReference type="ARBA" id="ARBA00048262"/>
    </source>
</evidence>
<evidence type="ECO:0000256" key="4">
    <source>
        <dbReference type="ARBA" id="ARBA00023002"/>
    </source>
</evidence>
<dbReference type="SUPFAM" id="SSF51735">
    <property type="entry name" value="NAD(P)-binding Rossmann-fold domains"/>
    <property type="match status" value="1"/>
</dbReference>
<dbReference type="InterPro" id="IPR011032">
    <property type="entry name" value="GroES-like_sf"/>
</dbReference>
<protein>
    <recommendedName>
        <fullName evidence="5">alcohol dehydrogenase (NADP(+))</fullName>
        <ecNumber evidence="5">1.1.1.2</ecNumber>
    </recommendedName>
</protein>
<evidence type="ECO:0000256" key="7">
    <source>
        <dbReference type="RuleBase" id="RU361277"/>
    </source>
</evidence>
<evidence type="ECO:0000313" key="9">
    <source>
        <dbReference type="EMBL" id="RCK69035.1"/>
    </source>
</evidence>
<dbReference type="Gene3D" id="3.40.50.720">
    <property type="entry name" value="NAD(P)-binding Rossmann-like Domain"/>
    <property type="match status" value="1"/>
</dbReference>
<evidence type="ECO:0000256" key="3">
    <source>
        <dbReference type="ARBA" id="ARBA00022833"/>
    </source>
</evidence>
<dbReference type="GO" id="GO:0008270">
    <property type="term" value="F:zinc ion binding"/>
    <property type="evidence" value="ECO:0007669"/>
    <property type="project" value="InterPro"/>
</dbReference>
<proteinExistence type="inferred from homology"/>
<comment type="similarity">
    <text evidence="7">Belongs to the zinc-containing alcohol dehydrogenase family.</text>
</comment>
<name>A0A367YT09_9ACTN</name>
<dbReference type="PANTHER" id="PTHR42683">
    <property type="entry name" value="ALDEHYDE REDUCTASE"/>
    <property type="match status" value="1"/>
</dbReference>
<dbReference type="InterPro" id="IPR002328">
    <property type="entry name" value="ADH_Zn_CS"/>
</dbReference>
<dbReference type="InterPro" id="IPR047109">
    <property type="entry name" value="CAD-like"/>
</dbReference>
<dbReference type="InterPro" id="IPR036291">
    <property type="entry name" value="NAD(P)-bd_dom_sf"/>
</dbReference>
<evidence type="ECO:0000256" key="5">
    <source>
        <dbReference type="ARBA" id="ARBA00024074"/>
    </source>
</evidence>
<gene>
    <name evidence="9" type="ORF">DT076_11775</name>
</gene>
<dbReference type="AlphaFoldDB" id="A0A367YT09"/>
<dbReference type="SMART" id="SM00829">
    <property type="entry name" value="PKS_ER"/>
    <property type="match status" value="1"/>
</dbReference>
<evidence type="ECO:0000256" key="1">
    <source>
        <dbReference type="ARBA" id="ARBA00001947"/>
    </source>
</evidence>
<keyword evidence="10" id="KW-1185">Reference proteome</keyword>
<dbReference type="InterPro" id="IPR020843">
    <property type="entry name" value="ER"/>
</dbReference>
<dbReference type="SUPFAM" id="SSF50129">
    <property type="entry name" value="GroES-like"/>
    <property type="match status" value="1"/>
</dbReference>
<dbReference type="InterPro" id="IPR013149">
    <property type="entry name" value="ADH-like_C"/>
</dbReference>
<keyword evidence="3 7" id="KW-0862">Zinc</keyword>
<dbReference type="RefSeq" id="WP_114126891.1">
    <property type="nucleotide sequence ID" value="NZ_QOUI01000007.1"/>
</dbReference>
<dbReference type="FunFam" id="3.40.50.720:FF:000022">
    <property type="entry name" value="Cinnamyl alcohol dehydrogenase"/>
    <property type="match status" value="1"/>
</dbReference>
<feature type="domain" description="Enoyl reductase (ER)" evidence="8">
    <location>
        <begin position="8"/>
        <end position="342"/>
    </location>
</feature>
<evidence type="ECO:0000256" key="2">
    <source>
        <dbReference type="ARBA" id="ARBA00022723"/>
    </source>
</evidence>
<organism evidence="9 10">
    <name type="scientific">Desertihabitans brevis</name>
    <dbReference type="NCBI Taxonomy" id="2268447"/>
    <lineage>
        <taxon>Bacteria</taxon>
        <taxon>Bacillati</taxon>
        <taxon>Actinomycetota</taxon>
        <taxon>Actinomycetes</taxon>
        <taxon>Propionibacteriales</taxon>
        <taxon>Propionibacteriaceae</taxon>
        <taxon>Desertihabitans</taxon>
    </lineage>
</organism>
<sequence length="352" mass="37164">MPQAVAYATPSARAPFERTTIERREPGPTEVLVDIAWAGICHSDIHTARNEWGEAHFPLVPGHEIAGTVAAVGSEVTKFAVGDRVGVGVFVDSCRKCPECRSGREQYCSGGGMVGTYNAVGRDGRWNDGGYSTSITVEQDYTLRIPDGLDLAEAAPLLCAGITLYSPLRHWGAGPGKRVAIVGMGGLGHMGVKLAAAMGAEVTVLSQSLSKQEDGRRFGAAAYHATSDPETFRTLRSSFDLIISTVSATLDLDAYLSLLVVDGTLVNVGLPEEPLSLRAGSLNGGRKQLAGSNIGGIAETQEMLDFCAEHGLGATVERIGGEDITAAYDRVVASDVRYRFVIDTSTFAAEQG</sequence>
<comment type="cofactor">
    <cofactor evidence="1 7">
        <name>Zn(2+)</name>
        <dbReference type="ChEBI" id="CHEBI:29105"/>
    </cofactor>
</comment>
<dbReference type="GO" id="GO:0008106">
    <property type="term" value="F:alcohol dehydrogenase (NADP+) activity"/>
    <property type="evidence" value="ECO:0007669"/>
    <property type="project" value="UniProtKB-EC"/>
</dbReference>
<accession>A0A367YT09</accession>
<dbReference type="CDD" id="cd05283">
    <property type="entry name" value="CAD1"/>
    <property type="match status" value="1"/>
</dbReference>
<keyword evidence="2 7" id="KW-0479">Metal-binding</keyword>
<comment type="caution">
    <text evidence="9">The sequence shown here is derived from an EMBL/GenBank/DDBJ whole genome shotgun (WGS) entry which is preliminary data.</text>
</comment>
<evidence type="ECO:0000259" key="8">
    <source>
        <dbReference type="SMART" id="SM00829"/>
    </source>
</evidence>
<keyword evidence="4" id="KW-0560">Oxidoreductase</keyword>
<dbReference type="EMBL" id="QOUI01000007">
    <property type="protein sequence ID" value="RCK69035.1"/>
    <property type="molecule type" value="Genomic_DNA"/>
</dbReference>
<dbReference type="Pfam" id="PF08240">
    <property type="entry name" value="ADH_N"/>
    <property type="match status" value="1"/>
</dbReference>
<comment type="catalytic activity">
    <reaction evidence="6">
        <text>a primary alcohol + NADP(+) = an aldehyde + NADPH + H(+)</text>
        <dbReference type="Rhea" id="RHEA:15937"/>
        <dbReference type="ChEBI" id="CHEBI:15378"/>
        <dbReference type="ChEBI" id="CHEBI:15734"/>
        <dbReference type="ChEBI" id="CHEBI:17478"/>
        <dbReference type="ChEBI" id="CHEBI:57783"/>
        <dbReference type="ChEBI" id="CHEBI:58349"/>
        <dbReference type="EC" id="1.1.1.2"/>
    </reaction>
</comment>
<dbReference type="PROSITE" id="PS00059">
    <property type="entry name" value="ADH_ZINC"/>
    <property type="match status" value="1"/>
</dbReference>
<dbReference type="Proteomes" id="UP000252770">
    <property type="component" value="Unassembled WGS sequence"/>
</dbReference>
<dbReference type="InterPro" id="IPR013154">
    <property type="entry name" value="ADH-like_N"/>
</dbReference>